<dbReference type="PRINTS" id="PR00421">
    <property type="entry name" value="THIOREDOXIN"/>
</dbReference>
<evidence type="ECO:0000313" key="11">
    <source>
        <dbReference type="EMBL" id="SHG67643.1"/>
    </source>
</evidence>
<dbReference type="PROSITE" id="PS00194">
    <property type="entry name" value="THIOREDOXIN_1"/>
    <property type="match status" value="1"/>
</dbReference>
<feature type="disulfide bond" description="Redox-active" evidence="9">
    <location>
        <begin position="29"/>
        <end position="32"/>
    </location>
</feature>
<feature type="domain" description="Thioredoxin" evidence="10">
    <location>
        <begin position="1"/>
        <end position="104"/>
    </location>
</feature>
<protein>
    <recommendedName>
        <fullName evidence="1 6">Thioredoxin</fullName>
    </recommendedName>
</protein>
<dbReference type="EMBL" id="FQWX01000005">
    <property type="protein sequence ID" value="SHG67643.1"/>
    <property type="molecule type" value="Genomic_DNA"/>
</dbReference>
<dbReference type="NCBIfam" id="TIGR01068">
    <property type="entry name" value="thioredoxin"/>
    <property type="match status" value="1"/>
</dbReference>
<dbReference type="CDD" id="cd02947">
    <property type="entry name" value="TRX_family"/>
    <property type="match status" value="1"/>
</dbReference>
<dbReference type="PANTHER" id="PTHR46115">
    <property type="entry name" value="THIOREDOXIN-LIKE PROTEIN 1"/>
    <property type="match status" value="1"/>
</dbReference>
<evidence type="ECO:0000256" key="6">
    <source>
        <dbReference type="NCBIfam" id="TIGR01068"/>
    </source>
</evidence>
<dbReference type="STRING" id="1121321.SAMN04488530_10558"/>
<evidence type="ECO:0000313" key="12">
    <source>
        <dbReference type="Proteomes" id="UP000243255"/>
    </source>
</evidence>
<name>A0A1M5LTF2_9FIRM</name>
<dbReference type="PIRSF" id="PIRSF000077">
    <property type="entry name" value="Thioredoxin"/>
    <property type="match status" value="1"/>
</dbReference>
<dbReference type="Pfam" id="PF00085">
    <property type="entry name" value="Thioredoxin"/>
    <property type="match status" value="1"/>
</dbReference>
<gene>
    <name evidence="11" type="ORF">SAMN04488530_10558</name>
</gene>
<keyword evidence="2" id="KW-0813">Transport</keyword>
<evidence type="ECO:0000256" key="4">
    <source>
        <dbReference type="ARBA" id="ARBA00023157"/>
    </source>
</evidence>
<dbReference type="OrthoDB" id="9790390at2"/>
<feature type="active site" description="Nucleophile" evidence="8">
    <location>
        <position position="29"/>
    </location>
</feature>
<dbReference type="Gene3D" id="3.40.30.10">
    <property type="entry name" value="Glutaredoxin"/>
    <property type="match status" value="1"/>
</dbReference>
<keyword evidence="4 9" id="KW-1015">Disulfide bond</keyword>
<dbReference type="InterPro" id="IPR017937">
    <property type="entry name" value="Thioredoxin_CS"/>
</dbReference>
<dbReference type="SUPFAM" id="SSF52833">
    <property type="entry name" value="Thioredoxin-like"/>
    <property type="match status" value="1"/>
</dbReference>
<evidence type="ECO:0000256" key="1">
    <source>
        <dbReference type="ARBA" id="ARBA00020570"/>
    </source>
</evidence>
<dbReference type="InterPro" id="IPR036249">
    <property type="entry name" value="Thioredoxin-like_sf"/>
</dbReference>
<evidence type="ECO:0000256" key="9">
    <source>
        <dbReference type="PIRSR" id="PIRSR000077-4"/>
    </source>
</evidence>
<feature type="site" description="Contributes to redox potential value" evidence="8">
    <location>
        <position position="30"/>
    </location>
</feature>
<keyword evidence="5 9" id="KW-0676">Redox-active center</keyword>
<evidence type="ECO:0000259" key="10">
    <source>
        <dbReference type="PROSITE" id="PS51352"/>
    </source>
</evidence>
<dbReference type="InterPro" id="IPR013766">
    <property type="entry name" value="Thioredoxin_domain"/>
</dbReference>
<feature type="site" description="Deprotonates C-terminal active site Cys" evidence="8">
    <location>
        <position position="23"/>
    </location>
</feature>
<dbReference type="Proteomes" id="UP000243255">
    <property type="component" value="Unassembled WGS sequence"/>
</dbReference>
<evidence type="ECO:0000256" key="8">
    <source>
        <dbReference type="PIRSR" id="PIRSR000077-1"/>
    </source>
</evidence>
<reference evidence="12" key="1">
    <citation type="submission" date="2016-11" db="EMBL/GenBank/DDBJ databases">
        <authorList>
            <person name="Varghese N."/>
            <person name="Submissions S."/>
        </authorList>
    </citation>
    <scope>NUCLEOTIDE SEQUENCE [LARGE SCALE GENOMIC DNA]</scope>
    <source>
        <strain evidence="12">DSM 2635</strain>
    </source>
</reference>
<feature type="active site" description="Nucleophile" evidence="8">
    <location>
        <position position="32"/>
    </location>
</feature>
<comment type="similarity">
    <text evidence="7">Belongs to the thioredoxin family.</text>
</comment>
<proteinExistence type="inferred from homology"/>
<organism evidence="11 12">
    <name type="scientific">Asaccharospora irregularis DSM 2635</name>
    <dbReference type="NCBI Taxonomy" id="1121321"/>
    <lineage>
        <taxon>Bacteria</taxon>
        <taxon>Bacillati</taxon>
        <taxon>Bacillota</taxon>
        <taxon>Clostridia</taxon>
        <taxon>Peptostreptococcales</taxon>
        <taxon>Peptostreptococcaceae</taxon>
        <taxon>Asaccharospora</taxon>
    </lineage>
</organism>
<keyword evidence="12" id="KW-1185">Reference proteome</keyword>
<feature type="site" description="Contributes to redox potential value" evidence="8">
    <location>
        <position position="31"/>
    </location>
</feature>
<evidence type="ECO:0000256" key="2">
    <source>
        <dbReference type="ARBA" id="ARBA00022448"/>
    </source>
</evidence>
<sequence length="104" mass="11729">MVQILNDNSFNEEINKEGVIVVDFFASWCGPCKMLAPVFEDLSNEMGDNANFFKVDIDQSLELARTYGINTVPTMLVFKNGEVVDKMVGFMPKESLRSKISEQL</sequence>
<dbReference type="RefSeq" id="WP_073124394.1">
    <property type="nucleotide sequence ID" value="NZ_BAABCH010000026.1"/>
</dbReference>
<dbReference type="GO" id="GO:0015035">
    <property type="term" value="F:protein-disulfide reductase activity"/>
    <property type="evidence" value="ECO:0007669"/>
    <property type="project" value="UniProtKB-UniRule"/>
</dbReference>
<dbReference type="PROSITE" id="PS51352">
    <property type="entry name" value="THIOREDOXIN_2"/>
    <property type="match status" value="1"/>
</dbReference>
<evidence type="ECO:0000256" key="7">
    <source>
        <dbReference type="PIRNR" id="PIRNR000077"/>
    </source>
</evidence>
<accession>A0A1M5LTF2</accession>
<dbReference type="FunFam" id="3.40.30.10:FF:000001">
    <property type="entry name" value="Thioredoxin"/>
    <property type="match status" value="1"/>
</dbReference>
<dbReference type="AlphaFoldDB" id="A0A1M5LTF2"/>
<evidence type="ECO:0000256" key="3">
    <source>
        <dbReference type="ARBA" id="ARBA00022982"/>
    </source>
</evidence>
<dbReference type="InterPro" id="IPR005746">
    <property type="entry name" value="Thioredoxin"/>
</dbReference>
<keyword evidence="3" id="KW-0249">Electron transport</keyword>
<evidence type="ECO:0000256" key="5">
    <source>
        <dbReference type="ARBA" id="ARBA00023284"/>
    </source>
</evidence>